<gene>
    <name evidence="2" type="ORF">N5I87_19330</name>
    <name evidence="1" type="ORF">N5J06_15730</name>
</gene>
<dbReference type="AlphaFoldDB" id="A0AAE3I7U6"/>
<protein>
    <submittedName>
        <fullName evidence="2">Cold shock domain-containing protein</fullName>
    </submittedName>
</protein>
<dbReference type="Gene3D" id="2.40.50.140">
    <property type="entry name" value="Nucleic acid-binding proteins"/>
    <property type="match status" value="1"/>
</dbReference>
<reference evidence="2 4" key="1">
    <citation type="journal article" date="2023" name="Front. Microbiol.">
        <title>Ralstonia chuxiongensis sp. nov., Ralstonia mojiangensis sp. nov., and Ralstonia soli sp. nov., isolated from tobacco fields, are three novel species in the family Burkholderiaceae.</title>
        <authorList>
            <person name="Lu C.H."/>
            <person name="Zhang Y.Y."/>
            <person name="Jiang N."/>
            <person name="Chen W."/>
            <person name="Shao X."/>
            <person name="Zhao Z.M."/>
            <person name="Lu W.L."/>
            <person name="Hu X."/>
            <person name="Xi Y.X."/>
            <person name="Zou S.Y."/>
            <person name="Wei Q.J."/>
            <person name="Lin Z.L."/>
            <person name="Gong L."/>
            <person name="Gai X.T."/>
            <person name="Zhang L.Q."/>
            <person name="Li J.Y."/>
            <person name="Jin Y."/>
            <person name="Xia Z.Y."/>
        </authorList>
    </citation>
    <scope>NUCLEOTIDE SEQUENCE</scope>
    <source>
        <strain evidence="2">22TCCZM01-4</strain>
        <strain evidence="1 4">22TCJT01-1</strain>
    </source>
</reference>
<dbReference type="EMBL" id="JAOCQI010000002">
    <property type="protein sequence ID" value="MCT7312417.1"/>
    <property type="molecule type" value="Genomic_DNA"/>
</dbReference>
<dbReference type="EMBL" id="JAOCQJ010000005">
    <property type="protein sequence ID" value="MCT7318173.1"/>
    <property type="molecule type" value="Genomic_DNA"/>
</dbReference>
<dbReference type="Proteomes" id="UP001164374">
    <property type="component" value="Unassembled WGS sequence"/>
</dbReference>
<dbReference type="Proteomes" id="UP001164420">
    <property type="component" value="Unassembled WGS sequence"/>
</dbReference>
<reference evidence="2" key="2">
    <citation type="submission" date="2023-02" db="EMBL/GenBank/DDBJ databases">
        <authorList>
            <person name="Lu C.-H."/>
        </authorList>
    </citation>
    <scope>NUCLEOTIDE SEQUENCE</scope>
    <source>
        <strain evidence="2">22TCCZM01-4</strain>
        <strain evidence="1">22TCJT01-1</strain>
    </source>
</reference>
<keyword evidence="4" id="KW-1185">Reference proteome</keyword>
<dbReference type="InterPro" id="IPR012340">
    <property type="entry name" value="NA-bd_OB-fold"/>
</dbReference>
<comment type="caution">
    <text evidence="2">The sequence shown here is derived from an EMBL/GenBank/DDBJ whole genome shotgun (WGS) entry which is preliminary data.</text>
</comment>
<evidence type="ECO:0000313" key="2">
    <source>
        <dbReference type="EMBL" id="MCT7318173.1"/>
    </source>
</evidence>
<evidence type="ECO:0000313" key="1">
    <source>
        <dbReference type="EMBL" id="MCT7312417.1"/>
    </source>
</evidence>
<organism evidence="2 3">
    <name type="scientific">Ralstonia mojiangensis</name>
    <dbReference type="NCBI Taxonomy" id="2953895"/>
    <lineage>
        <taxon>Bacteria</taxon>
        <taxon>Pseudomonadati</taxon>
        <taxon>Pseudomonadota</taxon>
        <taxon>Betaproteobacteria</taxon>
        <taxon>Burkholderiales</taxon>
        <taxon>Burkholderiaceae</taxon>
        <taxon>Ralstonia</taxon>
    </lineage>
</organism>
<proteinExistence type="predicted"/>
<evidence type="ECO:0000313" key="4">
    <source>
        <dbReference type="Proteomes" id="UP001164420"/>
    </source>
</evidence>
<accession>A0AAE3I7U6</accession>
<evidence type="ECO:0000313" key="3">
    <source>
        <dbReference type="Proteomes" id="UP001164374"/>
    </source>
</evidence>
<sequence>MGCPGATFTTKRGGVWTTWQRWQRAAPSTFIAHFSDVQCNGFKSLQEGQKISLVSGVGQKGPVAAKIAAISVSPALRNPATRGFFRRSHVWRRLRTRSHAYIGVEWGTILLFRTRTRAR</sequence>
<name>A0AAE3I7U6_9RALS</name>